<dbReference type="AlphaFoldDB" id="A0A9W6Y0E6"/>
<evidence type="ECO:0000313" key="3">
    <source>
        <dbReference type="Proteomes" id="UP001165121"/>
    </source>
</evidence>
<keyword evidence="3" id="KW-1185">Reference proteome</keyword>
<name>A0A9W6Y0E6_9STRA</name>
<evidence type="ECO:0000313" key="2">
    <source>
        <dbReference type="EMBL" id="GMF49117.1"/>
    </source>
</evidence>
<feature type="compositionally biased region" description="Polar residues" evidence="1">
    <location>
        <begin position="239"/>
        <end position="253"/>
    </location>
</feature>
<feature type="region of interest" description="Disordered" evidence="1">
    <location>
        <begin position="198"/>
        <end position="253"/>
    </location>
</feature>
<reference evidence="2" key="1">
    <citation type="submission" date="2023-04" db="EMBL/GenBank/DDBJ databases">
        <title>Phytophthora fragariaefolia NBRC 109709.</title>
        <authorList>
            <person name="Ichikawa N."/>
            <person name="Sato H."/>
            <person name="Tonouchi N."/>
        </authorList>
    </citation>
    <scope>NUCLEOTIDE SEQUENCE</scope>
    <source>
        <strain evidence="2">NBRC 109709</strain>
    </source>
</reference>
<evidence type="ECO:0000256" key="1">
    <source>
        <dbReference type="SAM" id="MobiDB-lite"/>
    </source>
</evidence>
<proteinExistence type="predicted"/>
<accession>A0A9W6Y0E6</accession>
<protein>
    <submittedName>
        <fullName evidence="2">Unnamed protein product</fullName>
    </submittedName>
</protein>
<dbReference type="Proteomes" id="UP001165121">
    <property type="component" value="Unassembled WGS sequence"/>
</dbReference>
<gene>
    <name evidence="2" type="ORF">Pfra01_001927100</name>
</gene>
<comment type="caution">
    <text evidence="2">The sequence shown here is derived from an EMBL/GenBank/DDBJ whole genome shotgun (WGS) entry which is preliminary data.</text>
</comment>
<organism evidence="2 3">
    <name type="scientific">Phytophthora fragariaefolia</name>
    <dbReference type="NCBI Taxonomy" id="1490495"/>
    <lineage>
        <taxon>Eukaryota</taxon>
        <taxon>Sar</taxon>
        <taxon>Stramenopiles</taxon>
        <taxon>Oomycota</taxon>
        <taxon>Peronosporomycetes</taxon>
        <taxon>Peronosporales</taxon>
        <taxon>Peronosporaceae</taxon>
        <taxon>Phytophthora</taxon>
    </lineage>
</organism>
<dbReference type="EMBL" id="BSXT01002492">
    <property type="protein sequence ID" value="GMF49117.1"/>
    <property type="molecule type" value="Genomic_DNA"/>
</dbReference>
<sequence length="253" mass="28216">MTIHPSPYGTSVLLELSHHELPDTIYKYCNLDANACIVPACISVNYTWTPPSIELLRHKYQQIKPSSKTTQTSLPEERNMRAVEDESNNIGDEIDGDEIFHNWEEYLDEVVNNKMTSIFRASHNSDSYWNCMRGVIAGRDTTLSCCRRFQVSARKQDNRIAASITNAPKAPLLRLLQKLPSPVSVCVVAQNCSTQEARKEKTQKQQHAHSITTSDSAAGKPDPEPPVATPDPDRPNRTAPASNICESTPTRPS</sequence>